<dbReference type="PANTHER" id="PTHR45702:SF2">
    <property type="entry name" value="KUZBANIAN, ISOFORM A"/>
    <property type="match status" value="1"/>
</dbReference>
<gene>
    <name evidence="10" type="ORF">TPAR_00805</name>
</gene>
<comment type="caution">
    <text evidence="10">The sequence shown here is derived from an EMBL/GenBank/DDBJ whole genome shotgun (WGS) entry which is preliminary data.</text>
</comment>
<evidence type="ECO:0000256" key="4">
    <source>
        <dbReference type="PROSITE-ProRule" id="PRU00276"/>
    </source>
</evidence>
<dbReference type="FunFam" id="4.10.70.10:FF:000003">
    <property type="entry name" value="Disintegrin and metalloproteinase domain-containing protein 17"/>
    <property type="match status" value="1"/>
</dbReference>
<feature type="chain" id="PRO_5015677150" description="Disintegrin and metalloproteinase domain-containing protein B" evidence="7">
    <location>
        <begin position="24"/>
        <end position="808"/>
    </location>
</feature>
<comment type="function">
    <text evidence="2">Probable zinc protease.</text>
</comment>
<organism evidence="10 11">
    <name type="scientific">Tolypocladium paradoxum</name>
    <dbReference type="NCBI Taxonomy" id="94208"/>
    <lineage>
        <taxon>Eukaryota</taxon>
        <taxon>Fungi</taxon>
        <taxon>Dikarya</taxon>
        <taxon>Ascomycota</taxon>
        <taxon>Pezizomycotina</taxon>
        <taxon>Sordariomycetes</taxon>
        <taxon>Hypocreomycetidae</taxon>
        <taxon>Hypocreales</taxon>
        <taxon>Ophiocordycipitaceae</taxon>
        <taxon>Tolypocladium</taxon>
    </lineage>
</organism>
<keyword evidence="4" id="KW-0862">Zinc</keyword>
<proteinExistence type="predicted"/>
<dbReference type="InterPro" id="IPR034028">
    <property type="entry name" value="ZnMc_ADAM_fungal"/>
</dbReference>
<dbReference type="SUPFAM" id="SSF57552">
    <property type="entry name" value="Blood coagulation inhibitor (disintegrin)"/>
    <property type="match status" value="1"/>
</dbReference>
<feature type="domain" description="Disintegrin" evidence="8">
    <location>
        <begin position="512"/>
        <end position="602"/>
    </location>
</feature>
<keyword evidence="4" id="KW-0479">Metal-binding</keyword>
<dbReference type="InterPro" id="IPR024079">
    <property type="entry name" value="MetalloPept_cat_dom_sf"/>
</dbReference>
<feature type="binding site" evidence="4">
    <location>
        <position position="430"/>
    </location>
    <ligand>
        <name>Zn(2+)</name>
        <dbReference type="ChEBI" id="CHEBI:29105"/>
        <note>catalytic</note>
    </ligand>
</feature>
<keyword evidence="11" id="KW-1185">Reference proteome</keyword>
<dbReference type="EMBL" id="PKSG01000080">
    <property type="protein sequence ID" value="POR38996.1"/>
    <property type="molecule type" value="Genomic_DNA"/>
</dbReference>
<evidence type="ECO:0000259" key="9">
    <source>
        <dbReference type="PROSITE" id="PS50215"/>
    </source>
</evidence>
<dbReference type="SMART" id="SM00050">
    <property type="entry name" value="DISIN"/>
    <property type="match status" value="1"/>
</dbReference>
<dbReference type="OrthoDB" id="5951731at2759"/>
<feature type="compositionally biased region" description="Polar residues" evidence="5">
    <location>
        <begin position="741"/>
        <end position="762"/>
    </location>
</feature>
<evidence type="ECO:0000256" key="5">
    <source>
        <dbReference type="SAM" id="MobiDB-lite"/>
    </source>
</evidence>
<dbReference type="InterPro" id="IPR051489">
    <property type="entry name" value="ADAM_Metalloproteinase"/>
</dbReference>
<dbReference type="PROSITE" id="PS50215">
    <property type="entry name" value="ADAM_MEPRO"/>
    <property type="match status" value="1"/>
</dbReference>
<dbReference type="PROSITE" id="PS50214">
    <property type="entry name" value="DISINTEGRIN_2"/>
    <property type="match status" value="1"/>
</dbReference>
<dbReference type="GO" id="GO:0046872">
    <property type="term" value="F:metal ion binding"/>
    <property type="evidence" value="ECO:0007669"/>
    <property type="project" value="UniProtKB-KW"/>
</dbReference>
<dbReference type="STRING" id="94208.A0A2S4L983"/>
<evidence type="ECO:0000256" key="7">
    <source>
        <dbReference type="SAM" id="SignalP"/>
    </source>
</evidence>
<keyword evidence="6" id="KW-0812">Transmembrane</keyword>
<evidence type="ECO:0000259" key="8">
    <source>
        <dbReference type="PROSITE" id="PS50214"/>
    </source>
</evidence>
<reference evidence="10 11" key="1">
    <citation type="submission" date="2018-01" db="EMBL/GenBank/DDBJ databases">
        <title>Harnessing the power of phylogenomics to disentangle the directionality and signatures of interkingdom host jumping in the parasitic fungal genus Tolypocladium.</title>
        <authorList>
            <person name="Quandt C.A."/>
            <person name="Patterson W."/>
            <person name="Spatafora J.W."/>
        </authorList>
    </citation>
    <scope>NUCLEOTIDE SEQUENCE [LARGE SCALE GENOMIC DNA]</scope>
    <source>
        <strain evidence="10 11">NRBC 100945</strain>
    </source>
</reference>
<feature type="transmembrane region" description="Helical" evidence="6">
    <location>
        <begin position="702"/>
        <end position="726"/>
    </location>
</feature>
<feature type="signal peptide" evidence="7">
    <location>
        <begin position="1"/>
        <end position="23"/>
    </location>
</feature>
<feature type="region of interest" description="Disordered" evidence="5">
    <location>
        <begin position="730"/>
        <end position="808"/>
    </location>
</feature>
<keyword evidence="6" id="KW-1133">Transmembrane helix</keyword>
<evidence type="ECO:0000256" key="2">
    <source>
        <dbReference type="ARBA" id="ARBA00056552"/>
    </source>
</evidence>
<dbReference type="Gene3D" id="3.40.390.10">
    <property type="entry name" value="Collagenase (Catalytic Domain)"/>
    <property type="match status" value="1"/>
</dbReference>
<evidence type="ECO:0000256" key="6">
    <source>
        <dbReference type="SAM" id="Phobius"/>
    </source>
</evidence>
<feature type="binding site" evidence="4">
    <location>
        <position position="426"/>
    </location>
    <ligand>
        <name>Zn(2+)</name>
        <dbReference type="ChEBI" id="CHEBI:29105"/>
        <note>catalytic</note>
    </ligand>
</feature>
<protein>
    <recommendedName>
        <fullName evidence="3">Disintegrin and metalloproteinase domain-containing protein B</fullName>
    </recommendedName>
</protein>
<dbReference type="InterPro" id="IPR036436">
    <property type="entry name" value="Disintegrin_dom_sf"/>
</dbReference>
<evidence type="ECO:0000256" key="3">
    <source>
        <dbReference type="ARBA" id="ARBA00074021"/>
    </source>
</evidence>
<evidence type="ECO:0000313" key="11">
    <source>
        <dbReference type="Proteomes" id="UP000237481"/>
    </source>
</evidence>
<feature type="active site" evidence="4">
    <location>
        <position position="427"/>
    </location>
</feature>
<dbReference type="InterPro" id="IPR001762">
    <property type="entry name" value="Disintegrin_dom"/>
</dbReference>
<feature type="compositionally biased region" description="Pro residues" evidence="5">
    <location>
        <begin position="774"/>
        <end position="793"/>
    </location>
</feature>
<dbReference type="SUPFAM" id="SSF55486">
    <property type="entry name" value="Metalloproteases ('zincins'), catalytic domain"/>
    <property type="match status" value="1"/>
</dbReference>
<dbReference type="Gene3D" id="4.10.70.10">
    <property type="entry name" value="Disintegrin domain"/>
    <property type="match status" value="1"/>
</dbReference>
<dbReference type="AlphaFoldDB" id="A0A2S4L983"/>
<dbReference type="InterPro" id="IPR001590">
    <property type="entry name" value="Peptidase_M12B"/>
</dbReference>
<evidence type="ECO:0000313" key="10">
    <source>
        <dbReference type="EMBL" id="POR38996.1"/>
    </source>
</evidence>
<sequence length="808" mass="87843">MVTLRSIVSAVASAVLLAQSSLAYSTKRNPLSHVSLIDDPVIKTPSHRVHSHSKFDLTFALHNGRQRVRLALNPNHDLIHDDFAITYLAEDGTVREVEKVARTEHRVYRGDAFIERLGHEGWSKAGWARITVHRDGERPIFDGAFRIDGDNHHIQTGDQYQRLRGHEDPVIASPQDAEELMVVWRDSDIVDFSDDPAELKRRSIADGSLCNADALDFNSRFRQETESPNRLRAIEFRSLFGRQSIDDAGGSGAGMNLINAIGSVDGCPSTRKVALVGIATDCTYWDGFSSKDDLRKNVVGMVNKASEVYESTFKISLGIQNLTVSDKACPGTPSASAPWNIGCSPQTTINERLNTFSKWRGQFQDSNAYWSLLTRCATESAVGLAWRGQLCRSGSGDNRDGSGNNETVAATNVVVRTDTEWQIFAHETGHTFGAVHDCTEGTCPGNAAKQSCCPLSRSSCDAGGKFIMNPSTGRGITQFSPCSIGNICSGLKSNIVKGSCLTDNKNVQTITGSQCGNGIVENGEDCDCGGETGCKGNKCCDPKTCKFVNGAVCDASNEDCCTGDCKFASNGTVCRASTGVCDIQEVCPGDRASCPDNKHKSDGDECGEGLNCASGQCTSRDLQCRSMANSLTGANNTKACPDSGCMLACQSPEMSPGQCIRYNQNFLDGTNCGGGGRCSNGSCQGTSTLKEIAQWIQDHKTIFIPVVSIVGGLFLIAIVSCIASSIRKRMRRRKLPKRPETNSWPSSYNGQNREQGQWNQQRHWVDPSGIFSNRPPPPPPQHYNHPYPPPPPDESGRWMTRQRSMRYA</sequence>
<dbReference type="Proteomes" id="UP000237481">
    <property type="component" value="Unassembled WGS sequence"/>
</dbReference>
<feature type="binding site" evidence="4">
    <location>
        <position position="436"/>
    </location>
    <ligand>
        <name>Zn(2+)</name>
        <dbReference type="ChEBI" id="CHEBI:29105"/>
        <note>catalytic</note>
    </ligand>
</feature>
<dbReference type="CDD" id="cd04271">
    <property type="entry name" value="ZnMc_ADAM_fungal"/>
    <property type="match status" value="1"/>
</dbReference>
<comment type="caution">
    <text evidence="4">Lacks conserved residue(s) required for the propagation of feature annotation.</text>
</comment>
<name>A0A2S4L983_9HYPO</name>
<dbReference type="GO" id="GO:0007229">
    <property type="term" value="P:integrin-mediated signaling pathway"/>
    <property type="evidence" value="ECO:0007669"/>
    <property type="project" value="UniProtKB-KW"/>
</dbReference>
<dbReference type="PANTHER" id="PTHR45702">
    <property type="entry name" value="ADAM10/ADAM17 METALLOPEPTIDASE FAMILY MEMBER"/>
    <property type="match status" value="1"/>
</dbReference>
<dbReference type="Pfam" id="PF00200">
    <property type="entry name" value="Disintegrin"/>
    <property type="match status" value="1"/>
</dbReference>
<keyword evidence="1" id="KW-1015">Disulfide bond</keyword>
<dbReference type="GO" id="GO:0006509">
    <property type="term" value="P:membrane protein ectodomain proteolysis"/>
    <property type="evidence" value="ECO:0007669"/>
    <property type="project" value="TreeGrafter"/>
</dbReference>
<dbReference type="Pfam" id="PF13688">
    <property type="entry name" value="Reprolysin_5"/>
    <property type="match status" value="1"/>
</dbReference>
<keyword evidence="7" id="KW-0732">Signal</keyword>
<accession>A0A2S4L983</accession>
<dbReference type="GO" id="GO:0005886">
    <property type="term" value="C:plasma membrane"/>
    <property type="evidence" value="ECO:0007669"/>
    <property type="project" value="TreeGrafter"/>
</dbReference>
<keyword evidence="6" id="KW-0472">Membrane</keyword>
<feature type="domain" description="Peptidase M12B" evidence="9">
    <location>
        <begin position="271"/>
        <end position="487"/>
    </location>
</feature>
<keyword evidence="10" id="KW-0401">Integrin</keyword>
<evidence type="ECO:0000256" key="1">
    <source>
        <dbReference type="ARBA" id="ARBA00023157"/>
    </source>
</evidence>
<dbReference type="GO" id="GO:0004222">
    <property type="term" value="F:metalloendopeptidase activity"/>
    <property type="evidence" value="ECO:0007669"/>
    <property type="project" value="InterPro"/>
</dbReference>